<protein>
    <recommendedName>
        <fullName evidence="10">Alpha-1,3-glucosyltransferase</fullName>
        <ecNumber evidence="10">2.4.1.-</ecNumber>
    </recommendedName>
</protein>
<comment type="subcellular location">
    <subcellularLocation>
        <location evidence="1 10">Endoplasmic reticulum membrane</location>
        <topology evidence="1 10">Multi-pass membrane protein</topology>
    </subcellularLocation>
</comment>
<evidence type="ECO:0000256" key="6">
    <source>
        <dbReference type="ARBA" id="ARBA00022692"/>
    </source>
</evidence>
<evidence type="ECO:0000256" key="1">
    <source>
        <dbReference type="ARBA" id="ARBA00004477"/>
    </source>
</evidence>
<feature type="compositionally biased region" description="Pro residues" evidence="11">
    <location>
        <begin position="37"/>
        <end position="46"/>
    </location>
</feature>
<keyword evidence="8 10" id="KW-1133">Transmembrane helix</keyword>
<feature type="compositionally biased region" description="Polar residues" evidence="11">
    <location>
        <begin position="1"/>
        <end position="13"/>
    </location>
</feature>
<keyword evidence="9 10" id="KW-0472">Membrane</keyword>
<feature type="region of interest" description="Disordered" evidence="11">
    <location>
        <begin position="1"/>
        <end position="54"/>
    </location>
</feature>
<dbReference type="EC" id="2.4.1.-" evidence="10"/>
<sequence>MTTTVSSSCSTGKETLATPRSDLGRSALTHRGGHPPQIRPPPPPPTSHGTRRRQPVATALVISLAALLVRVLVSVGPYSGQGVAPKFGDYEAQRHWMELTLHLPSSDWYPLYNTLCIGGGYMQRLFHDISFIS</sequence>
<comment type="caution">
    <text evidence="12">The sequence shown here is derived from an EMBL/GenBank/DDBJ whole genome shotgun (WGS) entry which is preliminary data.</text>
</comment>
<dbReference type="PANTHER" id="PTHR12413:SF1">
    <property type="entry name" value="DOLICHYL PYROPHOSPHATE MAN9GLCNAC2 ALPHA-1,3-GLUCOSYLTRANSFERASE"/>
    <property type="match status" value="1"/>
</dbReference>
<feature type="transmembrane region" description="Helical" evidence="10">
    <location>
        <begin position="56"/>
        <end position="73"/>
    </location>
</feature>
<evidence type="ECO:0000256" key="7">
    <source>
        <dbReference type="ARBA" id="ARBA00022824"/>
    </source>
</evidence>
<comment type="similarity">
    <text evidence="3 10">Belongs to the ALG6/ALG8 glucosyltransferase family.</text>
</comment>
<reference evidence="12" key="1">
    <citation type="journal article" date="2021" name="bioRxiv">
        <title>Whole Genome Assembly and Annotation of Northern Wild Rice, Zizania palustris L., Supports a Whole Genome Duplication in the Zizania Genus.</title>
        <authorList>
            <person name="Haas M."/>
            <person name="Kono T."/>
            <person name="Macchietto M."/>
            <person name="Millas R."/>
            <person name="McGilp L."/>
            <person name="Shao M."/>
            <person name="Duquette J."/>
            <person name="Hirsch C.N."/>
            <person name="Kimball J."/>
        </authorList>
    </citation>
    <scope>NUCLEOTIDE SEQUENCE</scope>
    <source>
        <tissue evidence="12">Fresh leaf tissue</tissue>
    </source>
</reference>
<evidence type="ECO:0000256" key="8">
    <source>
        <dbReference type="ARBA" id="ARBA00022989"/>
    </source>
</evidence>
<name>A0A8J5SD25_ZIZPA</name>
<dbReference type="AlphaFoldDB" id="A0A8J5SD25"/>
<dbReference type="PANTHER" id="PTHR12413">
    <property type="entry name" value="DOLICHYL GLYCOSYLTRANSFERASE"/>
    <property type="match status" value="1"/>
</dbReference>
<evidence type="ECO:0000256" key="4">
    <source>
        <dbReference type="ARBA" id="ARBA00022676"/>
    </source>
</evidence>
<dbReference type="UniPathway" id="UPA00378"/>
<evidence type="ECO:0000256" key="3">
    <source>
        <dbReference type="ARBA" id="ARBA00008715"/>
    </source>
</evidence>
<accession>A0A8J5SD25</accession>
<dbReference type="GO" id="GO:0005789">
    <property type="term" value="C:endoplasmic reticulum membrane"/>
    <property type="evidence" value="ECO:0007669"/>
    <property type="project" value="UniProtKB-SubCell"/>
</dbReference>
<comment type="pathway">
    <text evidence="2 10">Protein modification; protein glycosylation.</text>
</comment>
<evidence type="ECO:0000256" key="2">
    <source>
        <dbReference type="ARBA" id="ARBA00004922"/>
    </source>
</evidence>
<evidence type="ECO:0000313" key="13">
    <source>
        <dbReference type="Proteomes" id="UP000729402"/>
    </source>
</evidence>
<keyword evidence="4 10" id="KW-0328">Glycosyltransferase</keyword>
<evidence type="ECO:0000313" key="12">
    <source>
        <dbReference type="EMBL" id="KAG8065802.1"/>
    </source>
</evidence>
<dbReference type="InterPro" id="IPR004856">
    <property type="entry name" value="Glyco_trans_ALG6/ALG8"/>
</dbReference>
<gene>
    <name evidence="12" type="ORF">GUJ93_ZPchr0004g39296</name>
</gene>
<evidence type="ECO:0000256" key="9">
    <source>
        <dbReference type="ARBA" id="ARBA00023136"/>
    </source>
</evidence>
<reference evidence="12" key="2">
    <citation type="submission" date="2021-02" db="EMBL/GenBank/DDBJ databases">
        <authorList>
            <person name="Kimball J.A."/>
            <person name="Haas M.W."/>
            <person name="Macchietto M."/>
            <person name="Kono T."/>
            <person name="Duquette J."/>
            <person name="Shao M."/>
        </authorList>
    </citation>
    <scope>NUCLEOTIDE SEQUENCE</scope>
    <source>
        <tissue evidence="12">Fresh leaf tissue</tissue>
    </source>
</reference>
<evidence type="ECO:0000256" key="5">
    <source>
        <dbReference type="ARBA" id="ARBA00022679"/>
    </source>
</evidence>
<keyword evidence="6 10" id="KW-0812">Transmembrane</keyword>
<dbReference type="GO" id="GO:0042281">
    <property type="term" value="F:dolichyl pyrophosphate Man9GlcNAc2 alpha-1,3-glucosyltransferase activity"/>
    <property type="evidence" value="ECO:0007669"/>
    <property type="project" value="TreeGrafter"/>
</dbReference>
<keyword evidence="5 10" id="KW-0808">Transferase</keyword>
<dbReference type="Proteomes" id="UP000729402">
    <property type="component" value="Unassembled WGS sequence"/>
</dbReference>
<proteinExistence type="inferred from homology"/>
<evidence type="ECO:0000256" key="11">
    <source>
        <dbReference type="SAM" id="MobiDB-lite"/>
    </source>
</evidence>
<dbReference type="OrthoDB" id="4983at2759"/>
<keyword evidence="7 10" id="KW-0256">Endoplasmic reticulum</keyword>
<dbReference type="Pfam" id="PF03155">
    <property type="entry name" value="Alg6_Alg8"/>
    <property type="match status" value="1"/>
</dbReference>
<dbReference type="EMBL" id="JAAALK010000285">
    <property type="protein sequence ID" value="KAG8065802.1"/>
    <property type="molecule type" value="Genomic_DNA"/>
</dbReference>
<evidence type="ECO:0000256" key="10">
    <source>
        <dbReference type="RuleBase" id="RU363110"/>
    </source>
</evidence>
<organism evidence="12 13">
    <name type="scientific">Zizania palustris</name>
    <name type="common">Northern wild rice</name>
    <dbReference type="NCBI Taxonomy" id="103762"/>
    <lineage>
        <taxon>Eukaryota</taxon>
        <taxon>Viridiplantae</taxon>
        <taxon>Streptophyta</taxon>
        <taxon>Embryophyta</taxon>
        <taxon>Tracheophyta</taxon>
        <taxon>Spermatophyta</taxon>
        <taxon>Magnoliopsida</taxon>
        <taxon>Liliopsida</taxon>
        <taxon>Poales</taxon>
        <taxon>Poaceae</taxon>
        <taxon>BOP clade</taxon>
        <taxon>Oryzoideae</taxon>
        <taxon>Oryzeae</taxon>
        <taxon>Zizaniinae</taxon>
        <taxon>Zizania</taxon>
    </lineage>
</organism>
<keyword evidence="13" id="KW-1185">Reference proteome</keyword>
<comment type="caution">
    <text evidence="10">Lacks conserved residue(s) required for the propagation of feature annotation.</text>
</comment>